<evidence type="ECO:0000313" key="4">
    <source>
        <dbReference type="Proteomes" id="UP000217289"/>
    </source>
</evidence>
<dbReference type="RefSeq" id="WP_157774843.1">
    <property type="nucleotide sequence ID" value="NZ_CP022163.1"/>
</dbReference>
<feature type="chain" id="PRO_5012783914" description="Pesticidal crystal protein Cry22Aa Ig-like domain-containing protein" evidence="1">
    <location>
        <begin position="25"/>
        <end position="577"/>
    </location>
</feature>
<evidence type="ECO:0000313" key="3">
    <source>
        <dbReference type="EMBL" id="ATB28482.1"/>
    </source>
</evidence>
<sequence>MVIPDSFLSWRTLARQAVLLSALAACGPTDVAAPEPTSELKTTAQSLLPFPLQVSAATSVTGSQTGVWSRMPAVAVGNGMYFLVWMQYGESAPPAIYGQRVRTSDGVALDAAPLLISKGGSSVNLYPSVAFDGANFLVVWEEGLPFVFGRRVRASDGALLDASPRNYGSLPNSFMPQGYPSVTFDGTNYLLTWVGFHDPSQDYVRKVMGRRVRPSDGEPVDDPFAVASDHARSHAASTGGTSLVAWGASNGVKAVRLDTAGQALDASPLVLSPASSRDVRVAAQGGEFLVLWSDNGLWARRVRASDGALLGAAVLVDSAHINTPRTSFDVSFDGAHYRLVWLGTREGAPRLLTARMSPGGSVDAGTEQRLSDIHAVGYDNGVGVAVAGPGQFAVLGTRMPSNNSNVFSQLVNPFSCTPDVTPPIVTCPSTKTFECVYSGQRVLTDFEFGDNCGINYTSTYPNYIGAPYTQTFSVSATDMSGNTTHCHTQWHVVDTKKPTITLYGPSPMTLPYGTPYAEPGYSGDDTCDGFGPWINSQIQVHGTINPYSPGLQAIHYQLTDRAGNTTEMYRFVTVLSP</sequence>
<feature type="domain" description="Pesticidal crystal protein Cry22Aa Ig-like" evidence="2">
    <location>
        <begin position="500"/>
        <end position="574"/>
    </location>
</feature>
<dbReference type="InterPro" id="IPR013783">
    <property type="entry name" value="Ig-like_fold"/>
</dbReference>
<accession>A0A250IBD6</accession>
<keyword evidence="1" id="KW-0732">Signal</keyword>
<reference evidence="3 4" key="1">
    <citation type="submission" date="2017-06" db="EMBL/GenBank/DDBJ databases">
        <authorList>
            <person name="Kim H.J."/>
            <person name="Triplett B.A."/>
        </authorList>
    </citation>
    <scope>NUCLEOTIDE SEQUENCE [LARGE SCALE GENOMIC DNA]</scope>
    <source>
        <strain evidence="3 4">DSM 14713</strain>
    </source>
</reference>
<name>A0A250IBD6_9BACT</name>
<gene>
    <name evidence="3" type="ORF">MEBOL_001929</name>
</gene>
<dbReference type="Proteomes" id="UP000217289">
    <property type="component" value="Chromosome"/>
</dbReference>
<dbReference type="InterPro" id="IPR032179">
    <property type="entry name" value="Cry22Aa_Ig-like"/>
</dbReference>
<dbReference type="EMBL" id="CP022163">
    <property type="protein sequence ID" value="ATB28482.1"/>
    <property type="molecule type" value="Genomic_DNA"/>
</dbReference>
<dbReference type="AlphaFoldDB" id="A0A250IBD6"/>
<protein>
    <recommendedName>
        <fullName evidence="2">Pesticidal crystal protein Cry22Aa Ig-like domain-containing protein</fullName>
    </recommendedName>
</protein>
<evidence type="ECO:0000256" key="1">
    <source>
        <dbReference type="SAM" id="SignalP"/>
    </source>
</evidence>
<feature type="signal peptide" evidence="1">
    <location>
        <begin position="1"/>
        <end position="24"/>
    </location>
</feature>
<keyword evidence="4" id="KW-1185">Reference proteome</keyword>
<evidence type="ECO:0000259" key="2">
    <source>
        <dbReference type="Pfam" id="PF16403"/>
    </source>
</evidence>
<dbReference type="KEGG" id="mbd:MEBOL_001929"/>
<dbReference type="Pfam" id="PF16403">
    <property type="entry name" value="Bact_surface_Ig-like"/>
    <property type="match status" value="1"/>
</dbReference>
<organism evidence="3 4">
    <name type="scientific">Melittangium boletus DSM 14713</name>
    <dbReference type="NCBI Taxonomy" id="1294270"/>
    <lineage>
        <taxon>Bacteria</taxon>
        <taxon>Pseudomonadati</taxon>
        <taxon>Myxococcota</taxon>
        <taxon>Myxococcia</taxon>
        <taxon>Myxococcales</taxon>
        <taxon>Cystobacterineae</taxon>
        <taxon>Archangiaceae</taxon>
        <taxon>Melittangium</taxon>
    </lineage>
</organism>
<dbReference type="OrthoDB" id="5496588at2"/>
<dbReference type="Gene3D" id="2.60.40.10">
    <property type="entry name" value="Immunoglobulins"/>
    <property type="match status" value="1"/>
</dbReference>
<proteinExistence type="predicted"/>